<name>A0AA85B8P8_9TREM</name>
<evidence type="ECO:0000256" key="2">
    <source>
        <dbReference type="ARBA" id="ARBA00022801"/>
    </source>
</evidence>
<dbReference type="InterPro" id="IPR012961">
    <property type="entry name" value="Ski2/MTR4_C"/>
</dbReference>
<evidence type="ECO:0000256" key="3">
    <source>
        <dbReference type="ARBA" id="ARBA00022806"/>
    </source>
</evidence>
<dbReference type="InterPro" id="IPR050699">
    <property type="entry name" value="RNA-DNA_Helicase"/>
</dbReference>
<dbReference type="Pfam" id="PF08148">
    <property type="entry name" value="DSHCT"/>
    <property type="match status" value="1"/>
</dbReference>
<evidence type="ECO:0008006" key="11">
    <source>
        <dbReference type="Google" id="ProtNLM"/>
    </source>
</evidence>
<keyword evidence="4" id="KW-0067">ATP-binding</keyword>
<keyword evidence="3" id="KW-0347">Helicase</keyword>
<dbReference type="GO" id="GO:0055087">
    <property type="term" value="C:Ski complex"/>
    <property type="evidence" value="ECO:0007669"/>
    <property type="project" value="TreeGrafter"/>
</dbReference>
<dbReference type="InterPro" id="IPR027417">
    <property type="entry name" value="P-loop_NTPase"/>
</dbReference>
<dbReference type="SMART" id="SM00382">
    <property type="entry name" value="AAA"/>
    <property type="match status" value="2"/>
</dbReference>
<dbReference type="WBParaSite" id="SMTH1_3780.1">
    <property type="protein sequence ID" value="SMTH1_3780.1"/>
    <property type="gene ID" value="SMTH1_3780"/>
</dbReference>
<organism evidence="9 10">
    <name type="scientific">Schistosoma mattheei</name>
    <dbReference type="NCBI Taxonomy" id="31246"/>
    <lineage>
        <taxon>Eukaryota</taxon>
        <taxon>Metazoa</taxon>
        <taxon>Spiralia</taxon>
        <taxon>Lophotrochozoa</taxon>
        <taxon>Platyhelminthes</taxon>
        <taxon>Trematoda</taxon>
        <taxon>Digenea</taxon>
        <taxon>Strigeidida</taxon>
        <taxon>Schistosomatoidea</taxon>
        <taxon>Schistosomatidae</taxon>
        <taxon>Schistosoma</taxon>
    </lineage>
</organism>
<reference evidence="10" key="1">
    <citation type="submission" date="2023-11" db="UniProtKB">
        <authorList>
            <consortium name="WormBaseParasite"/>
        </authorList>
    </citation>
    <scope>IDENTIFICATION</scope>
</reference>
<dbReference type="GO" id="GO:0016787">
    <property type="term" value="F:hydrolase activity"/>
    <property type="evidence" value="ECO:0007669"/>
    <property type="project" value="UniProtKB-KW"/>
</dbReference>
<evidence type="ECO:0000313" key="9">
    <source>
        <dbReference type="Proteomes" id="UP000050791"/>
    </source>
</evidence>
<evidence type="ECO:0000256" key="1">
    <source>
        <dbReference type="ARBA" id="ARBA00022741"/>
    </source>
</evidence>
<dbReference type="CDD" id="cd18795">
    <property type="entry name" value="SF2_C_Ski2"/>
    <property type="match status" value="1"/>
</dbReference>
<feature type="compositionally biased region" description="Basic and acidic residues" evidence="6">
    <location>
        <begin position="611"/>
        <end position="621"/>
    </location>
</feature>
<evidence type="ECO:0000256" key="6">
    <source>
        <dbReference type="SAM" id="MobiDB-lite"/>
    </source>
</evidence>
<dbReference type="PANTHER" id="PTHR12131:SF1">
    <property type="entry name" value="ATP-DEPENDENT RNA HELICASE SUPV3L1, MITOCHONDRIAL-RELATED"/>
    <property type="match status" value="1"/>
</dbReference>
<dbReference type="InterPro" id="IPR001650">
    <property type="entry name" value="Helicase_C-like"/>
</dbReference>
<dbReference type="GO" id="GO:0003724">
    <property type="term" value="F:RNA helicase activity"/>
    <property type="evidence" value="ECO:0007669"/>
    <property type="project" value="UniProtKB-EC"/>
</dbReference>
<feature type="region of interest" description="Disordered" evidence="6">
    <location>
        <begin position="611"/>
        <end position="656"/>
    </location>
</feature>
<evidence type="ECO:0000259" key="8">
    <source>
        <dbReference type="PROSITE" id="PS51194"/>
    </source>
</evidence>
<protein>
    <recommendedName>
        <fullName evidence="11">Helicase SKI2W</fullName>
    </recommendedName>
</protein>
<dbReference type="SMART" id="SM00487">
    <property type="entry name" value="DEXDc"/>
    <property type="match status" value="2"/>
</dbReference>
<feature type="domain" description="Helicase C-terminal" evidence="8">
    <location>
        <begin position="701"/>
        <end position="883"/>
    </location>
</feature>
<sequence>MTGKVVDPDVNFKRSCATATSCGINTANTKVEPTIMKSIHEISKQALRSTKMEFNLLSCIRKSPDCSGDLPTVPSIIDELLKMASEDVVQNWCFPKGYFLRLTAQISEAGTFLLPKRETITFLKRRIRSCKPRESYATIEDTVTPLPTLTKLIQNPALHWDFELDTFQKRAILCLENNKTVFVSAHTSSGKTVIAEYACAICLRRGSRVIYTSPVKALSNQKFHDFRERFGENVGLITGDIKLAQEASLLVMTTEILYNMLCNASEIIKNLEIVILDETEAVIVRAIEKPGAIKYESAAIDVVLDASLSIVPRETLANWTGSTEIGISSSSSTESLNHGKRVDINRKTKELLEKRIRNSKPQPSYIFQEDTTCELPPLTELVDNPAFNWEFELDTFQKQAILCLERNQTVFVAAHTSAGKTVVAEYACALCRRRGTRVIYTSPIKALSNQKFYDFRQTFGDSVGLITGDIKLAPESTILIMTTEILHNMLCNDADVIRDLEIVIMDEVHYVNDVERGHIWEQIMIMLPKHVLLVMLSATVPNKLDFADWLGRVRGTEVHVVATNKRPVPLEHFLFTGMDGQRSKDHLHLIVDQAGQFNLPGYKQANRLLSGEKDVDKKKPTENPANPSNAKNVPRKNTGGKVNTPGHFRALPPTNGISVHDHRTKNLWLGVIHLLQERDLMPTIAFAFSRSSLETLAGHLSSVDLLNSSEKQQVKNFLHCSVTKRLKRCDRQLASVQFISKLAVRGLAVHHAGMLPILKETVEMLFRRGLIRILFATETFAMGVNMPARCVIFTTLEKFDGQKRRPLNSSEYTQMAGRAGRRGLDASGSVIILLGGIGKSLTPGSSGLPSEHTLCDIILGRQTQLVSKFKITYSMILHLHRTNWLTPQDVMRRSFMEAANLRRELDRKQWLSALRKKLDETTTLIPPAGLLSNIPHQIARSSNSKVTVSMNNISRLSVPIGEPILQVKCPFGQISCCDAMTTYYQACCNYQKLTSSIVRLLSEENLTDLQRVFCPGRIVFINLPQTDNSSLYNKVTIKQPDWLVPGVLVNLTKKKIKNESEIQCDIITWELSNLLNHSRSFKKCNHQSINQTVSVNDVNDKKQENINNNTTQFNEFDEEDILKEGEDAQLSNTPYPPQLMPVYTPESMEDGYARLTLLSNLSIRSFVRITDHVFTVKQYCNNTVNNANITPSELLLRGIKRHRQQIAAKQAVLMDELNANLFNLVISLMPESSMSPMFGLPVNCPTKVDLRTSLKFKGISEEDACVFDEHALLSDELTTPLLTSVITQRLAPISCPDLVAHLELIHRTCRRRWAVKRIEDSLSNSQLQLNTEYVKRLCVLEELGFIDSATHTGCLSLKGRIACELTKMEVLITQLLLNGSFTDLSAPDLAAVLSCFVFETRSTTDTEQLQQHDGQYLHSLLGSLMNFTNDDCNQNHLSNSCSDVTSYPSNLIPALQKIVLSAIELEQLQIKYGLTDPSIDTRITLQAVNAVFAWAQGYSFSSLVSMTSVPEGHLVRGLLQLDELLHHICNACHHLGDKNLSLRMKEARSLILRDLVCAPSLYTADDLV</sequence>
<comment type="catalytic activity">
    <reaction evidence="5">
        <text>ATP + H2O = ADP + phosphate + H(+)</text>
        <dbReference type="Rhea" id="RHEA:13065"/>
        <dbReference type="ChEBI" id="CHEBI:15377"/>
        <dbReference type="ChEBI" id="CHEBI:15378"/>
        <dbReference type="ChEBI" id="CHEBI:30616"/>
        <dbReference type="ChEBI" id="CHEBI:43474"/>
        <dbReference type="ChEBI" id="CHEBI:456216"/>
        <dbReference type="EC" id="3.6.4.13"/>
    </reaction>
</comment>
<proteinExistence type="predicted"/>
<dbReference type="PROSITE" id="PS51194">
    <property type="entry name" value="HELICASE_CTER"/>
    <property type="match status" value="1"/>
</dbReference>
<dbReference type="Proteomes" id="UP000050791">
    <property type="component" value="Unassembled WGS sequence"/>
</dbReference>
<dbReference type="SMART" id="SM01142">
    <property type="entry name" value="DSHCT"/>
    <property type="match status" value="1"/>
</dbReference>
<dbReference type="GO" id="GO:0005524">
    <property type="term" value="F:ATP binding"/>
    <property type="evidence" value="ECO:0007669"/>
    <property type="project" value="UniProtKB-KW"/>
</dbReference>
<dbReference type="GO" id="GO:0070478">
    <property type="term" value="P:nuclear-transcribed mRNA catabolic process, 3'-5' exonucleolytic nonsense-mediated decay"/>
    <property type="evidence" value="ECO:0007669"/>
    <property type="project" value="TreeGrafter"/>
</dbReference>
<dbReference type="PANTHER" id="PTHR12131">
    <property type="entry name" value="ATP-DEPENDENT RNA AND DNA HELICASE"/>
    <property type="match status" value="1"/>
</dbReference>
<dbReference type="Gene3D" id="3.40.50.300">
    <property type="entry name" value="P-loop containing nucleotide triphosphate hydrolases"/>
    <property type="match status" value="3"/>
</dbReference>
<dbReference type="GO" id="GO:0003676">
    <property type="term" value="F:nucleic acid binding"/>
    <property type="evidence" value="ECO:0007669"/>
    <property type="project" value="InterPro"/>
</dbReference>
<feature type="domain" description="Helicase ATP-binding" evidence="7">
    <location>
        <begin position="172"/>
        <end position="326"/>
    </location>
</feature>
<dbReference type="InterPro" id="IPR014001">
    <property type="entry name" value="Helicase_ATP-bd"/>
</dbReference>
<evidence type="ECO:0000256" key="5">
    <source>
        <dbReference type="ARBA" id="ARBA00047984"/>
    </source>
</evidence>
<keyword evidence="2" id="KW-0378">Hydrolase</keyword>
<dbReference type="InterPro" id="IPR011545">
    <property type="entry name" value="DEAD/DEAH_box_helicase_dom"/>
</dbReference>
<evidence type="ECO:0000256" key="4">
    <source>
        <dbReference type="ARBA" id="ARBA00022840"/>
    </source>
</evidence>
<evidence type="ECO:0000313" key="10">
    <source>
        <dbReference type="WBParaSite" id="SMTH1_3780.1"/>
    </source>
</evidence>
<evidence type="ECO:0000259" key="7">
    <source>
        <dbReference type="PROSITE" id="PS51192"/>
    </source>
</evidence>
<keyword evidence="1" id="KW-0547">Nucleotide-binding</keyword>
<dbReference type="PROSITE" id="PS51192">
    <property type="entry name" value="HELICASE_ATP_BIND_1"/>
    <property type="match status" value="2"/>
</dbReference>
<dbReference type="Gene3D" id="1.10.3380.30">
    <property type="match status" value="1"/>
</dbReference>
<dbReference type="FunFam" id="3.40.50.300:FF:000354">
    <property type="entry name" value="ATP-dependent RNA helicase SKI2"/>
    <property type="match status" value="1"/>
</dbReference>
<feature type="domain" description="Helicase ATP-binding" evidence="7">
    <location>
        <begin position="401"/>
        <end position="558"/>
    </location>
</feature>
<dbReference type="Pfam" id="PF00271">
    <property type="entry name" value="Helicase_C"/>
    <property type="match status" value="1"/>
</dbReference>
<dbReference type="SMART" id="SM00490">
    <property type="entry name" value="HELICc"/>
    <property type="match status" value="1"/>
</dbReference>
<accession>A0AA85B8P8</accession>
<dbReference type="SUPFAM" id="SSF52540">
    <property type="entry name" value="P-loop containing nucleoside triphosphate hydrolases"/>
    <property type="match status" value="2"/>
</dbReference>
<dbReference type="InterPro" id="IPR003593">
    <property type="entry name" value="AAA+_ATPase"/>
</dbReference>
<dbReference type="Pfam" id="PF00270">
    <property type="entry name" value="DEAD"/>
    <property type="match status" value="2"/>
</dbReference>